<evidence type="ECO:0000256" key="1">
    <source>
        <dbReference type="ARBA" id="ARBA00004651"/>
    </source>
</evidence>
<dbReference type="InterPro" id="IPR010290">
    <property type="entry name" value="TM_effector"/>
</dbReference>
<proteinExistence type="predicted"/>
<accession>A0A974PWY5</accession>
<evidence type="ECO:0000256" key="6">
    <source>
        <dbReference type="ARBA" id="ARBA00023136"/>
    </source>
</evidence>
<gene>
    <name evidence="8" type="ORF">IWH25_11870</name>
</gene>
<dbReference type="KEGG" id="ares:IWH25_11870"/>
<dbReference type="PANTHER" id="PTHR23513:SF9">
    <property type="entry name" value="ENTEROBACTIN EXPORTER ENTS"/>
    <property type="match status" value="1"/>
</dbReference>
<feature type="transmembrane region" description="Helical" evidence="7">
    <location>
        <begin position="223"/>
        <end position="248"/>
    </location>
</feature>
<keyword evidence="3" id="KW-1003">Cell membrane</keyword>
<reference evidence="8" key="1">
    <citation type="submission" date="2020-11" db="EMBL/GenBank/DDBJ databases">
        <title>Azospira restricta DSM 18626 genome sequence.</title>
        <authorList>
            <person name="Moe W.M."/>
        </authorList>
    </citation>
    <scope>NUCLEOTIDE SEQUENCE</scope>
    <source>
        <strain evidence="8">DSM 18626</strain>
    </source>
</reference>
<sequence length="408" mass="43621">MNTPTHKPTLAELFAQRQFTYFWLARLSATLSQQMLMVAVAWQLYDITGSAWDLGLVGLFQFVPALLLTLPAGHLVDKLRRGRIFATCVLVQGLVALVLLLATENSFISRELIFGLSIVLGACRAFQMPTQQALVPMLVPLTLLERAVTLATTGMQAAIICGPAVGGAIYVAGADKVYGTCTGLMLLAFLLMQGVHDRYEPSKEKTSLSSILAGFTFVWNHKLLLGATSLDLFAVLLGGATALLPIYARDILHTGPQGLGLLRAAPAAGALLMSAILLRWPIQRKVGPWLMSSVAIFGVATVVFGLSEHFTLSLIALAVTGAFDNISVVMRQTLVQIETPNEIRGRVSAVNSIFIGASNQLGEFESGATAALFGPVGSVVMGGVGTLLVSAAWVRLFPELARRDRMRG</sequence>
<evidence type="ECO:0000313" key="8">
    <source>
        <dbReference type="EMBL" id="QRJ62480.1"/>
    </source>
</evidence>
<dbReference type="Pfam" id="PF05977">
    <property type="entry name" value="MFS_3"/>
    <property type="match status" value="1"/>
</dbReference>
<dbReference type="RefSeq" id="WP_203386012.1">
    <property type="nucleotide sequence ID" value="NZ_CP064781.1"/>
</dbReference>
<evidence type="ECO:0000256" key="7">
    <source>
        <dbReference type="SAM" id="Phobius"/>
    </source>
</evidence>
<dbReference type="EMBL" id="CP064781">
    <property type="protein sequence ID" value="QRJ62480.1"/>
    <property type="molecule type" value="Genomic_DNA"/>
</dbReference>
<feature type="transmembrane region" description="Helical" evidence="7">
    <location>
        <begin position="294"/>
        <end position="323"/>
    </location>
</feature>
<dbReference type="CDD" id="cd06173">
    <property type="entry name" value="MFS_MefA_like"/>
    <property type="match status" value="1"/>
</dbReference>
<keyword evidence="2" id="KW-0813">Transport</keyword>
<keyword evidence="6 7" id="KW-0472">Membrane</keyword>
<feature type="transmembrane region" description="Helical" evidence="7">
    <location>
        <begin position="147"/>
        <end position="171"/>
    </location>
</feature>
<feature type="transmembrane region" description="Helical" evidence="7">
    <location>
        <begin position="260"/>
        <end position="282"/>
    </location>
</feature>
<evidence type="ECO:0000313" key="9">
    <source>
        <dbReference type="Proteomes" id="UP000663444"/>
    </source>
</evidence>
<evidence type="ECO:0000256" key="2">
    <source>
        <dbReference type="ARBA" id="ARBA00022448"/>
    </source>
</evidence>
<dbReference type="AlphaFoldDB" id="A0A974PWY5"/>
<dbReference type="GO" id="GO:0005886">
    <property type="term" value="C:plasma membrane"/>
    <property type="evidence" value="ECO:0007669"/>
    <property type="project" value="UniProtKB-SubCell"/>
</dbReference>
<keyword evidence="5 7" id="KW-1133">Transmembrane helix</keyword>
<dbReference type="SUPFAM" id="SSF103473">
    <property type="entry name" value="MFS general substrate transporter"/>
    <property type="match status" value="1"/>
</dbReference>
<evidence type="ECO:0000256" key="3">
    <source>
        <dbReference type="ARBA" id="ARBA00022475"/>
    </source>
</evidence>
<evidence type="ECO:0000256" key="4">
    <source>
        <dbReference type="ARBA" id="ARBA00022692"/>
    </source>
</evidence>
<evidence type="ECO:0000256" key="5">
    <source>
        <dbReference type="ARBA" id="ARBA00022989"/>
    </source>
</evidence>
<feature type="transmembrane region" description="Helical" evidence="7">
    <location>
        <begin position="84"/>
        <end position="102"/>
    </location>
</feature>
<keyword evidence="4 7" id="KW-0812">Transmembrane</keyword>
<dbReference type="PANTHER" id="PTHR23513">
    <property type="entry name" value="INTEGRAL MEMBRANE EFFLUX PROTEIN-RELATED"/>
    <property type="match status" value="1"/>
</dbReference>
<organism evidence="8 9">
    <name type="scientific">Azospira restricta</name>
    <dbReference type="NCBI Taxonomy" id="404405"/>
    <lineage>
        <taxon>Bacteria</taxon>
        <taxon>Pseudomonadati</taxon>
        <taxon>Pseudomonadota</taxon>
        <taxon>Betaproteobacteria</taxon>
        <taxon>Rhodocyclales</taxon>
        <taxon>Rhodocyclaceae</taxon>
        <taxon>Azospira</taxon>
    </lineage>
</organism>
<feature type="transmembrane region" description="Helical" evidence="7">
    <location>
        <begin position="21"/>
        <end position="45"/>
    </location>
</feature>
<comment type="subcellular location">
    <subcellularLocation>
        <location evidence="1">Cell membrane</location>
        <topology evidence="1">Multi-pass membrane protein</topology>
    </subcellularLocation>
</comment>
<keyword evidence="9" id="KW-1185">Reference proteome</keyword>
<name>A0A974PWY5_9RHOO</name>
<dbReference type="Gene3D" id="1.20.1250.20">
    <property type="entry name" value="MFS general substrate transporter like domains"/>
    <property type="match status" value="1"/>
</dbReference>
<feature type="transmembrane region" description="Helical" evidence="7">
    <location>
        <begin position="372"/>
        <end position="397"/>
    </location>
</feature>
<dbReference type="InterPro" id="IPR036259">
    <property type="entry name" value="MFS_trans_sf"/>
</dbReference>
<dbReference type="Proteomes" id="UP000663444">
    <property type="component" value="Chromosome"/>
</dbReference>
<feature type="transmembrane region" description="Helical" evidence="7">
    <location>
        <begin position="51"/>
        <end position="72"/>
    </location>
</feature>
<protein>
    <submittedName>
        <fullName evidence="8">MFS transporter</fullName>
    </submittedName>
</protein>